<dbReference type="CDD" id="cd18793">
    <property type="entry name" value="SF2_C_SNF"/>
    <property type="match status" value="1"/>
</dbReference>
<dbReference type="Gene3D" id="3.40.50.10810">
    <property type="entry name" value="Tandem AAA-ATPase domain"/>
    <property type="match status" value="1"/>
</dbReference>
<dbReference type="Pfam" id="PF00271">
    <property type="entry name" value="Helicase_C"/>
    <property type="match status" value="1"/>
</dbReference>
<comment type="caution">
    <text evidence="6">The sequence shown here is derived from an EMBL/GenBank/DDBJ whole genome shotgun (WGS) entry which is preliminary data.</text>
</comment>
<reference evidence="6" key="1">
    <citation type="submission" date="2019-02" db="EMBL/GenBank/DDBJ databases">
        <authorList>
            <person name="Li S.-H."/>
        </authorList>
    </citation>
    <scope>NUCLEOTIDE SEQUENCE</scope>
    <source>
        <strain evidence="6">IMCC11814</strain>
    </source>
</reference>
<keyword evidence="7" id="KW-1185">Reference proteome</keyword>
<dbReference type="SMART" id="SM00487">
    <property type="entry name" value="DEXDc"/>
    <property type="match status" value="1"/>
</dbReference>
<dbReference type="Gene3D" id="3.40.1350.10">
    <property type="match status" value="1"/>
</dbReference>
<protein>
    <submittedName>
        <fullName evidence="6">Uncharacterized protein</fullName>
    </submittedName>
</protein>
<keyword evidence="2" id="KW-0067">ATP-binding</keyword>
<evidence type="ECO:0000313" key="7">
    <source>
        <dbReference type="Proteomes" id="UP001143304"/>
    </source>
</evidence>
<feature type="region of interest" description="Disordered" evidence="3">
    <location>
        <begin position="418"/>
        <end position="440"/>
    </location>
</feature>
<dbReference type="Pfam" id="PF00176">
    <property type="entry name" value="SNF2-rel_dom"/>
    <property type="match status" value="1"/>
</dbReference>
<keyword evidence="2" id="KW-0547">Nucleotide-binding</keyword>
<evidence type="ECO:0000259" key="5">
    <source>
        <dbReference type="PROSITE" id="PS51194"/>
    </source>
</evidence>
<proteinExistence type="predicted"/>
<evidence type="ECO:0000256" key="3">
    <source>
        <dbReference type="SAM" id="MobiDB-lite"/>
    </source>
</evidence>
<dbReference type="SUPFAM" id="SSF52980">
    <property type="entry name" value="Restriction endonuclease-like"/>
    <property type="match status" value="1"/>
</dbReference>
<evidence type="ECO:0000259" key="4">
    <source>
        <dbReference type="PROSITE" id="PS51192"/>
    </source>
</evidence>
<dbReference type="Pfam" id="PF04471">
    <property type="entry name" value="Mrr_cat"/>
    <property type="match status" value="1"/>
</dbReference>
<feature type="domain" description="Helicase C-terminal" evidence="5">
    <location>
        <begin position="810"/>
        <end position="972"/>
    </location>
</feature>
<dbReference type="InterPro" id="IPR001650">
    <property type="entry name" value="Helicase_C-like"/>
</dbReference>
<keyword evidence="1" id="KW-0378">Hydrolase</keyword>
<organism evidence="6 7">
    <name type="scientific">Candidatus Marimicrobium litorale</name>
    <dbReference type="NCBI Taxonomy" id="2518991"/>
    <lineage>
        <taxon>Bacteria</taxon>
        <taxon>Pseudomonadati</taxon>
        <taxon>Pseudomonadota</taxon>
        <taxon>Gammaproteobacteria</taxon>
        <taxon>Cellvibrionales</taxon>
        <taxon>Halieaceae</taxon>
        <taxon>Marimicrobium</taxon>
    </lineage>
</organism>
<evidence type="ECO:0000313" key="6">
    <source>
        <dbReference type="EMBL" id="MCX2979083.1"/>
    </source>
</evidence>
<dbReference type="PANTHER" id="PTHR45629">
    <property type="entry name" value="SNF2/RAD54 FAMILY MEMBER"/>
    <property type="match status" value="1"/>
</dbReference>
<dbReference type="InterPro" id="IPR049730">
    <property type="entry name" value="SNF2/RAD54-like_C"/>
</dbReference>
<dbReference type="InterPro" id="IPR050496">
    <property type="entry name" value="SNF2_RAD54_helicase_repair"/>
</dbReference>
<dbReference type="SUPFAM" id="SSF52540">
    <property type="entry name" value="P-loop containing nucleoside triphosphate hydrolases"/>
    <property type="match status" value="2"/>
</dbReference>
<dbReference type="InterPro" id="IPR038718">
    <property type="entry name" value="SNF2-like_sf"/>
</dbReference>
<dbReference type="InterPro" id="IPR011856">
    <property type="entry name" value="tRNA_endonuc-like_dom_sf"/>
</dbReference>
<keyword evidence="2" id="KW-0347">Helicase</keyword>
<accession>A0ABT3T9W3</accession>
<dbReference type="InterPro" id="IPR000330">
    <property type="entry name" value="SNF2_N"/>
</dbReference>
<dbReference type="RefSeq" id="WP_279250869.1">
    <property type="nucleotide sequence ID" value="NZ_SHNO01000002.1"/>
</dbReference>
<evidence type="ECO:0000256" key="1">
    <source>
        <dbReference type="ARBA" id="ARBA00022801"/>
    </source>
</evidence>
<dbReference type="InterPro" id="IPR011335">
    <property type="entry name" value="Restrct_endonuc-II-like"/>
</dbReference>
<name>A0ABT3T9W3_9GAMM</name>
<evidence type="ECO:0000256" key="2">
    <source>
        <dbReference type="ARBA" id="ARBA00022806"/>
    </source>
</evidence>
<dbReference type="Proteomes" id="UP001143304">
    <property type="component" value="Unassembled WGS sequence"/>
</dbReference>
<dbReference type="PROSITE" id="PS51194">
    <property type="entry name" value="HELICASE_CTER"/>
    <property type="match status" value="1"/>
</dbReference>
<dbReference type="CDD" id="cd17919">
    <property type="entry name" value="DEXHc_Snf"/>
    <property type="match status" value="1"/>
</dbReference>
<dbReference type="InterPro" id="IPR007560">
    <property type="entry name" value="Restrct_endonuc_IV_Mrr"/>
</dbReference>
<dbReference type="PANTHER" id="PTHR45629:SF7">
    <property type="entry name" value="DNA EXCISION REPAIR PROTEIN ERCC-6-RELATED"/>
    <property type="match status" value="1"/>
</dbReference>
<dbReference type="InterPro" id="IPR027417">
    <property type="entry name" value="P-loop_NTPase"/>
</dbReference>
<sequence length="1117" mass="123398">MSAFEWELQSSGVRLSLSRTARRYFSKKTVSIPVSDWSAGENPSLMTGLVALQEVFQDLSDSDLLKPSLLLPHEFIAGLSNADATALGLPTPLPYQTRIFSKGLLADNSFELEVEFLDREAEVFIDERVGSIARVGNVSYRVTSPVYECLNVIKSLGKSPDQKLEAIAVIGSLLGKANSEMVEPDKALSNIRIRQACAFSVRVQGELADPELTPILFARHLVEAASDSGDLLSESEQILGSEQSHDFSEQFLRGNSLPRTFLLRSGEYVYIDPDLRDSLEALRGVCHAKAEVKRAFVSAPRAVLAQFSEKPDEIERKLEENFIETSEFSDRVIGIEKWEPIELPFYVQETNDWGTDIMIFSQEGMQTPVAIPKERLSDAAETLSNAIAIGEAVCNIDGQQVMASTQLLDQIRALLPERPDAPLPEPAETESESVTPPLTGPLVLKTRSSFEELEYEAVISPRKTAVSAITPRALKPSTQLLKHQDDGLAWLVQCYNAGLPGGLMADDMGLGKTLQALVFLSVLKEQVLTDGKRPLLIVAPTGLLNNWLKEIEEHLLEGALGLITKAYGSALKSLKTGKGRDTDFGISLLDVERLREADVVLTTYETQRDYQQSFAQVRFGAVVLDEIQKTKNPKSLISRAATSLNADFKLGLSGTPVENSIADLWVLMDVVAHGLIRRSLKDFIEAFSGDPADEEVRKSLASLHEELLVSKEGLPSPILRRMKSEVFAEAGPDGKPMPQKIVHPADRFSREMPLKQAKIYSRFANEAAAGQIRVVEALAAFKKFSLSPNPPEKWSADPEQFSADSARLSGVFAIMDSIRESNEKAIVFLESRAFQGPLAQVIKERYELRRQPMIINGAISGRARQERVDAFQNSASGFDVIIVSPKAGGVGLTLTAANHVLHMERWWNPAVEDQCNDRAYRIGQRKDVQIYCPIAVHPQFQERSFDVVLDSILEHKRQLANTLLVPTEISPSSVFDECLKTNTPKKDFLERSEQGLYELETGEDFEAYIASMLSHHGFQAKLTPRSWDKGCDLVAIREDKKLLIQCKQVRSDCTLKNGVEEIINAASYYGDADSLVLVTNAKRITKPQRELAEEKSVILCLGDTLNAAGSGLASRLS</sequence>
<dbReference type="SMART" id="SM00490">
    <property type="entry name" value="HELICc"/>
    <property type="match status" value="1"/>
</dbReference>
<dbReference type="PROSITE" id="PS51192">
    <property type="entry name" value="HELICASE_ATP_BIND_1"/>
    <property type="match status" value="1"/>
</dbReference>
<dbReference type="Gene3D" id="3.40.50.300">
    <property type="entry name" value="P-loop containing nucleotide triphosphate hydrolases"/>
    <property type="match status" value="1"/>
</dbReference>
<dbReference type="EMBL" id="SHNO01000002">
    <property type="protein sequence ID" value="MCX2979083.1"/>
    <property type="molecule type" value="Genomic_DNA"/>
</dbReference>
<gene>
    <name evidence="6" type="ORF">EYC82_17210</name>
</gene>
<dbReference type="InterPro" id="IPR014001">
    <property type="entry name" value="Helicase_ATP-bd"/>
</dbReference>
<feature type="domain" description="Helicase ATP-binding" evidence="4">
    <location>
        <begin position="493"/>
        <end position="674"/>
    </location>
</feature>